<dbReference type="EMBL" id="CP045903">
    <property type="protein sequence ID" value="QQP39545.1"/>
    <property type="molecule type" value="Genomic_DNA"/>
</dbReference>
<gene>
    <name evidence="1" type="ORF">FKW44_020464</name>
</gene>
<evidence type="ECO:0000313" key="2">
    <source>
        <dbReference type="Proteomes" id="UP000595437"/>
    </source>
</evidence>
<dbReference type="AlphaFoldDB" id="A0A7T8GX94"/>
<accession>A0A7T8GX94</accession>
<feature type="non-terminal residue" evidence="1">
    <location>
        <position position="1"/>
    </location>
</feature>
<dbReference type="Proteomes" id="UP000595437">
    <property type="component" value="Chromosome 14"/>
</dbReference>
<keyword evidence="2" id="KW-1185">Reference proteome</keyword>
<evidence type="ECO:0000313" key="1">
    <source>
        <dbReference type="EMBL" id="QQP39545.1"/>
    </source>
</evidence>
<proteinExistence type="predicted"/>
<reference evidence="2" key="1">
    <citation type="submission" date="2021-01" db="EMBL/GenBank/DDBJ databases">
        <title>Caligus Genome Assembly.</title>
        <authorList>
            <person name="Gallardo-Escarate C."/>
        </authorList>
    </citation>
    <scope>NUCLEOTIDE SEQUENCE [LARGE SCALE GENOMIC DNA]</scope>
</reference>
<organism evidence="1 2">
    <name type="scientific">Caligus rogercresseyi</name>
    <name type="common">Sea louse</name>
    <dbReference type="NCBI Taxonomy" id="217165"/>
    <lineage>
        <taxon>Eukaryota</taxon>
        <taxon>Metazoa</taxon>
        <taxon>Ecdysozoa</taxon>
        <taxon>Arthropoda</taxon>
        <taxon>Crustacea</taxon>
        <taxon>Multicrustacea</taxon>
        <taxon>Hexanauplia</taxon>
        <taxon>Copepoda</taxon>
        <taxon>Siphonostomatoida</taxon>
        <taxon>Caligidae</taxon>
        <taxon>Caligus</taxon>
    </lineage>
</organism>
<protein>
    <submittedName>
        <fullName evidence="1">Uncharacterized protein</fullName>
    </submittedName>
</protein>
<name>A0A7T8GX94_CALRO</name>
<feature type="non-terminal residue" evidence="1">
    <location>
        <position position="51"/>
    </location>
</feature>
<sequence>PAVWNGAESDFLNVKYGVRSSTLSWLRTSHPALALETSKIAANSRRFLPMG</sequence>